<organism evidence="1 2">
    <name type="scientific">Oryzomonas rubra</name>
    <dbReference type="NCBI Taxonomy" id="2509454"/>
    <lineage>
        <taxon>Bacteria</taxon>
        <taxon>Pseudomonadati</taxon>
        <taxon>Thermodesulfobacteriota</taxon>
        <taxon>Desulfuromonadia</taxon>
        <taxon>Geobacterales</taxon>
        <taxon>Geobacteraceae</taxon>
        <taxon>Oryzomonas</taxon>
    </lineage>
</organism>
<dbReference type="EMBL" id="SRSD01000001">
    <property type="protein sequence ID" value="KAA0895298.1"/>
    <property type="molecule type" value="Genomic_DNA"/>
</dbReference>
<dbReference type="Pfam" id="PF13692">
    <property type="entry name" value="Glyco_trans_1_4"/>
    <property type="match status" value="1"/>
</dbReference>
<sequence>MKILHVLWGYSPWRVGGLVQYADDLMEAQSGAGHDVAAFFSGRRGLWGGPVLDKWQRGAIRNYEIRNSTLMHLGTRGTFPAAAELGEPCSERFFREALDDFTPQVVHIHELAGLPFTLMDIVKERKLSLVVTLHDYFPFCPALNLFTPQGELCRDQSGGGCAVCCSQGGDGGFSDRLRTMKAAGYPKWLFAAPLLLRCGWDLLLSRWEGDLTPAPTEIYRERLRRNIDRLRRVDIILAQSRRTREIYAERTGRTDIRVAHSSLAYMEEIVPRRKESIAAPLRFATLNGAAAPHKGAGLMADTVEILRQRGYDGRYRLDIHGDMDRNVRRRLLSSASVRWHGRYRRNRLVEILDQADVGIIPSLCEEVYGYVGIEFLARGVPVIGNRRGGIVEYTLNGKTGWVNETGTAHELADIMEGVMKAPESILPLNDWIIHNRNAVVADRKEHLRFVLECYEEAMGIGRENL</sequence>
<reference evidence="1 2" key="1">
    <citation type="submission" date="2019-04" db="EMBL/GenBank/DDBJ databases">
        <title>Geobacter ruber sp. nov., ferric-reducing bacteria isolated from paddy soil.</title>
        <authorList>
            <person name="Xu Z."/>
            <person name="Masuda Y."/>
            <person name="Itoh H."/>
            <person name="Senoo K."/>
        </authorList>
    </citation>
    <scope>NUCLEOTIDE SEQUENCE [LARGE SCALE GENOMIC DNA]</scope>
    <source>
        <strain evidence="1 2">Red88</strain>
    </source>
</reference>
<dbReference type="Proteomes" id="UP000324298">
    <property type="component" value="Unassembled WGS sequence"/>
</dbReference>
<proteinExistence type="predicted"/>
<evidence type="ECO:0000313" key="2">
    <source>
        <dbReference type="Proteomes" id="UP000324298"/>
    </source>
</evidence>
<dbReference type="PANTHER" id="PTHR45947:SF3">
    <property type="entry name" value="SULFOQUINOVOSYL TRANSFERASE SQD2"/>
    <property type="match status" value="1"/>
</dbReference>
<comment type="caution">
    <text evidence="1">The sequence shown here is derived from an EMBL/GenBank/DDBJ whole genome shotgun (WGS) entry which is preliminary data.</text>
</comment>
<keyword evidence="2" id="KW-1185">Reference proteome</keyword>
<dbReference type="Gene3D" id="3.40.50.2000">
    <property type="entry name" value="Glycogen Phosphorylase B"/>
    <property type="match status" value="2"/>
</dbReference>
<protein>
    <submittedName>
        <fullName evidence="1">Glycosyltransferase</fullName>
    </submittedName>
</protein>
<dbReference type="GO" id="GO:0016757">
    <property type="term" value="F:glycosyltransferase activity"/>
    <property type="evidence" value="ECO:0007669"/>
    <property type="project" value="TreeGrafter"/>
</dbReference>
<dbReference type="InterPro" id="IPR050194">
    <property type="entry name" value="Glycosyltransferase_grp1"/>
</dbReference>
<dbReference type="SUPFAM" id="SSF53756">
    <property type="entry name" value="UDP-Glycosyltransferase/glycogen phosphorylase"/>
    <property type="match status" value="1"/>
</dbReference>
<accession>A0A5A9XSR4</accession>
<gene>
    <name evidence="1" type="ORF">ET418_01910</name>
</gene>
<name>A0A5A9XSR4_9BACT</name>
<evidence type="ECO:0000313" key="1">
    <source>
        <dbReference type="EMBL" id="KAA0895298.1"/>
    </source>
</evidence>
<dbReference type="RefSeq" id="WP_149305878.1">
    <property type="nucleotide sequence ID" value="NZ_SRSD01000001.1"/>
</dbReference>
<keyword evidence="1" id="KW-0808">Transferase</keyword>
<dbReference type="PANTHER" id="PTHR45947">
    <property type="entry name" value="SULFOQUINOVOSYL TRANSFERASE SQD2"/>
    <property type="match status" value="1"/>
</dbReference>
<dbReference type="OrthoDB" id="267270at2"/>
<dbReference type="AlphaFoldDB" id="A0A5A9XSR4"/>